<protein>
    <submittedName>
        <fullName evidence="2">Uncharacterized protein</fullName>
    </submittedName>
</protein>
<sequence length="529" mass="60838">MRLKRSRLCRRRHHLPRCPSGRLRSSTFIPFLALLFPFLTMDSFRMPVGIERLPPELQQTILDLVFNKKPPVRRVPGETPRSRVPQPREPLLILARVRPQWRAIIQGRLYCHIRIEASAAGLSECKEWFTEHPHLGEHVKHIEFWLPIWGALNPDGRDPAGPPRKMTAIMTSDGVLRFTGRVKYPNAQCNPSLNEIFRIVKRLFPSADTFTIDGGEKHQTRPVETMFDLDSSDRAILLPLTKLDQIGTFVMRGAWNLVRNWGTWREIEEALPNMTEFHCVYAHAHNGGYMTTSCLAANFPVKLEHLNLTLEGFSDKRDNIHNHVLKPILMPICESLGVAAFQLETLTLTGRFCFDLFRSLICQARRVNAGISPLRSIDITVKGCCLHELVLDEYGNHRLVTHQLAGVNNMQFIREFHSLVCEGLRALRVLPNVKYLRIRFIDMDSQLPLQNPYFELKGDRCTGLWSDPITEELAICRPWASFVELSDGIEPLYENGALVDVQPLRFRPLSIRARQYTILEKLDRLHSEQ</sequence>
<comment type="caution">
    <text evidence="2">The sequence shown here is derived from an EMBL/GenBank/DDBJ whole genome shotgun (WGS) entry which is preliminary data.</text>
</comment>
<reference evidence="2" key="1">
    <citation type="submission" date="2021-07" db="EMBL/GenBank/DDBJ databases">
        <authorList>
            <person name="Branca A.L. A."/>
        </authorList>
    </citation>
    <scope>NUCLEOTIDE SEQUENCE</scope>
</reference>
<keyword evidence="1" id="KW-0472">Membrane</keyword>
<evidence type="ECO:0000256" key="1">
    <source>
        <dbReference type="SAM" id="Phobius"/>
    </source>
</evidence>
<dbReference type="AlphaFoldDB" id="A0A9W4N3J4"/>
<feature type="transmembrane region" description="Helical" evidence="1">
    <location>
        <begin position="21"/>
        <end position="39"/>
    </location>
</feature>
<proteinExistence type="predicted"/>
<dbReference type="Proteomes" id="UP001152592">
    <property type="component" value="Unassembled WGS sequence"/>
</dbReference>
<dbReference type="OrthoDB" id="372624at2759"/>
<gene>
    <name evidence="2" type="ORF">PSALAMII_LOCUS733</name>
</gene>
<name>A0A9W4N3J4_9EURO</name>
<evidence type="ECO:0000313" key="2">
    <source>
        <dbReference type="EMBL" id="CAG8251530.1"/>
    </source>
</evidence>
<keyword evidence="1" id="KW-1133">Transmembrane helix</keyword>
<evidence type="ECO:0000313" key="3">
    <source>
        <dbReference type="Proteomes" id="UP001152592"/>
    </source>
</evidence>
<accession>A0A9W4N3J4</accession>
<keyword evidence="1" id="KW-0812">Transmembrane</keyword>
<organism evidence="2 3">
    <name type="scientific">Penicillium salamii</name>
    <dbReference type="NCBI Taxonomy" id="1612424"/>
    <lineage>
        <taxon>Eukaryota</taxon>
        <taxon>Fungi</taxon>
        <taxon>Dikarya</taxon>
        <taxon>Ascomycota</taxon>
        <taxon>Pezizomycotina</taxon>
        <taxon>Eurotiomycetes</taxon>
        <taxon>Eurotiomycetidae</taxon>
        <taxon>Eurotiales</taxon>
        <taxon>Aspergillaceae</taxon>
        <taxon>Penicillium</taxon>
    </lineage>
</organism>
<dbReference type="EMBL" id="CAJVPD010000033">
    <property type="protein sequence ID" value="CAG8251530.1"/>
    <property type="molecule type" value="Genomic_DNA"/>
</dbReference>